<dbReference type="Proteomes" id="UP000267077">
    <property type="component" value="Unassembled WGS sequence"/>
</dbReference>
<keyword evidence="2" id="KW-0378">Hydrolase</keyword>
<accession>A0A3S0RF93</accession>
<dbReference type="SUPFAM" id="SSF53474">
    <property type="entry name" value="alpha/beta-Hydrolases"/>
    <property type="match status" value="1"/>
</dbReference>
<dbReference type="OrthoDB" id="869379at2"/>
<gene>
    <name evidence="2" type="ORF">EKH79_04000</name>
</gene>
<keyword evidence="3" id="KW-1185">Reference proteome</keyword>
<sequence>MTCRSGVRLIVRCVASLFALVVMHGCTTLTPSTTVKGPGHGVSTEEALKIAMTWAAQAPTLHNVDAQSNAWMRCAVLAHDAMASDQASTREAAASLATSCSRWYIDTLAQGDVIDVRAGHTLLGHRIVRVEFRGLPESLGDHVWLESASQVSVDIFGGVRSRHDGFGVPLVAFAPTCTNRPVCALYPPEGIFRPATFWLEGAPDSTHTGEEPVFVLQYPVTQQDDLVGTQLYRVADDLSAPYAQLINHSNLRRLGWWGLIGGTAVGHRAGVFLFDDYDPNKTPIIMIHGLASSPRIWARLSNAIIGDPQLHKRYQIWHVVYQTNAPLLIERYRVQMYLDTTWKTIDPAGTAPARKGDVLIGHSMGGMIARLLCAQSVPALWTAAFTVPMESLHSSDKDLALLKDIFQFAPYPGVDEEIFMAAPQHGSPAAGYWYGRIAQSLAWEEVPELAVLRRIAKDNPNAIQGDLARDFQLGHLSSLTSLLPDEPVTKVDAQLLPVAGVRYHTIAGVLPGRTPPGDGFVPLSSALIPGAASTLIVQSDHQVPNNAQAIAAVLDILRHHDTTP</sequence>
<dbReference type="EMBL" id="RYZR01000003">
    <property type="protein sequence ID" value="RUL65880.1"/>
    <property type="molecule type" value="Genomic_DNA"/>
</dbReference>
<evidence type="ECO:0000256" key="1">
    <source>
        <dbReference type="SAM" id="SignalP"/>
    </source>
</evidence>
<evidence type="ECO:0000313" key="3">
    <source>
        <dbReference type="Proteomes" id="UP000267077"/>
    </source>
</evidence>
<name>A0A3S0RF93_9GAMM</name>
<dbReference type="RefSeq" id="WP_126672512.1">
    <property type="nucleotide sequence ID" value="NZ_RYZR01000003.1"/>
</dbReference>
<dbReference type="AlphaFoldDB" id="A0A3S0RF93"/>
<proteinExistence type="predicted"/>
<dbReference type="Gene3D" id="3.40.50.1820">
    <property type="entry name" value="alpha/beta hydrolase"/>
    <property type="match status" value="1"/>
</dbReference>
<reference evidence="2 3" key="1">
    <citation type="submission" date="2018-12" db="EMBL/GenBank/DDBJ databases">
        <title>Dyella dinghuensis sp. nov. DHOA06 and Dyella choica sp. nov. 4M-K27, isolated from forest soil.</title>
        <authorList>
            <person name="Qiu L.-H."/>
            <person name="Gao Z.-H."/>
        </authorList>
    </citation>
    <scope>NUCLEOTIDE SEQUENCE [LARGE SCALE GENOMIC DNA]</scope>
    <source>
        <strain evidence="2 3">DHOA06</strain>
    </source>
</reference>
<comment type="caution">
    <text evidence="2">The sequence shown here is derived from an EMBL/GenBank/DDBJ whole genome shotgun (WGS) entry which is preliminary data.</text>
</comment>
<dbReference type="InterPro" id="IPR029058">
    <property type="entry name" value="AB_hydrolase_fold"/>
</dbReference>
<evidence type="ECO:0000313" key="2">
    <source>
        <dbReference type="EMBL" id="RUL65880.1"/>
    </source>
</evidence>
<feature type="signal peptide" evidence="1">
    <location>
        <begin position="1"/>
        <end position="24"/>
    </location>
</feature>
<dbReference type="GO" id="GO:0016787">
    <property type="term" value="F:hydrolase activity"/>
    <property type="evidence" value="ECO:0007669"/>
    <property type="project" value="UniProtKB-KW"/>
</dbReference>
<organism evidence="2 3">
    <name type="scientific">Dyella dinghuensis</name>
    <dbReference type="NCBI Taxonomy" id="1920169"/>
    <lineage>
        <taxon>Bacteria</taxon>
        <taxon>Pseudomonadati</taxon>
        <taxon>Pseudomonadota</taxon>
        <taxon>Gammaproteobacteria</taxon>
        <taxon>Lysobacterales</taxon>
        <taxon>Rhodanobacteraceae</taxon>
        <taxon>Dyella</taxon>
    </lineage>
</organism>
<keyword evidence="1" id="KW-0732">Signal</keyword>
<protein>
    <submittedName>
        <fullName evidence="2">Alpha/beta hydrolase</fullName>
    </submittedName>
</protein>
<feature type="chain" id="PRO_5018529920" evidence="1">
    <location>
        <begin position="25"/>
        <end position="564"/>
    </location>
</feature>